<name>A0A4R0YNY2_9GAMM</name>
<keyword evidence="3" id="KW-1185">Reference proteome</keyword>
<keyword evidence="1" id="KW-0812">Transmembrane</keyword>
<keyword evidence="1" id="KW-0472">Membrane</keyword>
<keyword evidence="1" id="KW-1133">Transmembrane helix</keyword>
<feature type="transmembrane region" description="Helical" evidence="1">
    <location>
        <begin position="29"/>
        <end position="53"/>
    </location>
</feature>
<feature type="transmembrane region" description="Helical" evidence="1">
    <location>
        <begin position="95"/>
        <end position="116"/>
    </location>
</feature>
<evidence type="ECO:0000313" key="3">
    <source>
        <dbReference type="Proteomes" id="UP000291822"/>
    </source>
</evidence>
<organism evidence="2 3">
    <name type="scientific">Dyella soli</name>
    <dbReference type="NCBI Taxonomy" id="522319"/>
    <lineage>
        <taxon>Bacteria</taxon>
        <taxon>Pseudomonadati</taxon>
        <taxon>Pseudomonadota</taxon>
        <taxon>Gammaproteobacteria</taxon>
        <taxon>Lysobacterales</taxon>
        <taxon>Rhodanobacteraceae</taxon>
        <taxon>Dyella</taxon>
    </lineage>
</organism>
<dbReference type="AlphaFoldDB" id="A0A4R0YNY2"/>
<gene>
    <name evidence="2" type="ORF">EZM97_33350</name>
</gene>
<protein>
    <submittedName>
        <fullName evidence="2">Uncharacterized protein</fullName>
    </submittedName>
</protein>
<feature type="transmembrane region" description="Helical" evidence="1">
    <location>
        <begin position="136"/>
        <end position="157"/>
    </location>
</feature>
<reference evidence="2 3" key="1">
    <citation type="submission" date="2019-02" db="EMBL/GenBank/DDBJ databases">
        <title>Dyella amyloliquefaciens sp. nov., isolated from forest soil.</title>
        <authorList>
            <person name="Gao Z.-H."/>
            <person name="Qiu L.-H."/>
        </authorList>
    </citation>
    <scope>NUCLEOTIDE SEQUENCE [LARGE SCALE GENOMIC DNA]</scope>
    <source>
        <strain evidence="2 3">KACC 12747</strain>
    </source>
</reference>
<accession>A0A4R0YNY2</accession>
<feature type="transmembrane region" description="Helical" evidence="1">
    <location>
        <begin position="65"/>
        <end position="88"/>
    </location>
</feature>
<evidence type="ECO:0000256" key="1">
    <source>
        <dbReference type="SAM" id="Phobius"/>
    </source>
</evidence>
<evidence type="ECO:0000313" key="2">
    <source>
        <dbReference type="EMBL" id="TCI06375.1"/>
    </source>
</evidence>
<comment type="caution">
    <text evidence="2">The sequence shown here is derived from an EMBL/GenBank/DDBJ whole genome shotgun (WGS) entry which is preliminary data.</text>
</comment>
<dbReference type="EMBL" id="SJTG01000006">
    <property type="protein sequence ID" value="TCI06375.1"/>
    <property type="molecule type" value="Genomic_DNA"/>
</dbReference>
<proteinExistence type="predicted"/>
<dbReference type="RefSeq" id="WP_131413035.1">
    <property type="nucleotide sequence ID" value="NZ_SJTG01000006.1"/>
</dbReference>
<dbReference type="Proteomes" id="UP000291822">
    <property type="component" value="Unassembled WGS sequence"/>
</dbReference>
<sequence length="166" mass="17471">MKTPDEFAQVLNNRTADPTWVARRRKPPVIIVTIILAIFMLVAGGSGAVRLTLATARVLENGGSVLLVAGAFGRQLAIVGLAAATLLACFRRPPWGRLVSTVFALAFSAVMGYVLVFPDPHPVFQIAAGAEQVGAYAAQVLMAAGILAYAWAMALGAKARAYFADN</sequence>